<organism evidence="1 2">
    <name type="scientific">[Mycobacterium] crassicus</name>
    <dbReference type="NCBI Taxonomy" id="2872309"/>
    <lineage>
        <taxon>Bacteria</taxon>
        <taxon>Bacillati</taxon>
        <taxon>Actinomycetota</taxon>
        <taxon>Actinomycetes</taxon>
        <taxon>Mycobacteriales</taxon>
        <taxon>Mycobacteriaceae</taxon>
        <taxon>Mycolicibacter</taxon>
    </lineage>
</organism>
<protein>
    <submittedName>
        <fullName evidence="1">Uncharacterized protein</fullName>
    </submittedName>
</protein>
<dbReference type="Proteomes" id="UP001299596">
    <property type="component" value="Unassembled WGS sequence"/>
</dbReference>
<dbReference type="RefSeq" id="WP_225406330.1">
    <property type="nucleotide sequence ID" value="NZ_JAYJJR010000005.1"/>
</dbReference>
<evidence type="ECO:0000313" key="2">
    <source>
        <dbReference type="Proteomes" id="UP001299596"/>
    </source>
</evidence>
<evidence type="ECO:0000313" key="1">
    <source>
        <dbReference type="EMBL" id="MEB3021286.1"/>
    </source>
</evidence>
<sequence length="63" mass="6880">MAFIAKFPGRCGICDDPVELGDECDYTEDDELAHVDCINADGIDDSREAVCPDCWTIHAGECI</sequence>
<name>A0ABU5XGH8_9MYCO</name>
<comment type="caution">
    <text evidence="1">The sequence shown here is derived from an EMBL/GenBank/DDBJ whole genome shotgun (WGS) entry which is preliminary data.</text>
</comment>
<proteinExistence type="predicted"/>
<accession>A0ABU5XGH8</accession>
<dbReference type="EMBL" id="JAYJJR010000005">
    <property type="protein sequence ID" value="MEB3021286.1"/>
    <property type="molecule type" value="Genomic_DNA"/>
</dbReference>
<gene>
    <name evidence="1" type="ORF">K6T79_09530</name>
</gene>
<keyword evidence="2" id="KW-1185">Reference proteome</keyword>
<reference evidence="1 2" key="1">
    <citation type="submission" date="2023-12" db="EMBL/GenBank/DDBJ databases">
        <title>Description of new species of Mycobacterium terrae complex isolated from sewage at the Sao Paulo Zoological Park Foundation in Brazil.</title>
        <authorList>
            <person name="Romagnoli C.L."/>
            <person name="Conceicao E.C."/>
            <person name="Machado E."/>
            <person name="Barreto L.B.P.F."/>
            <person name="Sharma A."/>
            <person name="Silva N.M."/>
            <person name="Marques L.E."/>
            <person name="Juliana M.A."/>
            <person name="Lourenco M.C.S."/>
            <person name="Digiampietri L.A."/>
            <person name="Suffys P.N."/>
            <person name="Viana-Niero C."/>
        </authorList>
    </citation>
    <scope>NUCLEOTIDE SEQUENCE [LARGE SCALE GENOMIC DNA]</scope>
    <source>
        <strain evidence="1 2">MYC098</strain>
    </source>
</reference>